<evidence type="ECO:0000256" key="2">
    <source>
        <dbReference type="ARBA" id="ARBA00022643"/>
    </source>
</evidence>
<proteinExistence type="inferred from homology"/>
<sequence>MHFNLFLHDTGHHEASWRLPGSDPYANLSLEAHQHLARVAEDAKFDSVFLADSPVLWSDPGRRPSGKLEPTVLLAALAVTTRRIGLIATASTSYNEPYNLARRFASLDHLSGGRAGWNIVTTAGDAAARNFGLDDQPLHRSRYERADEFLQVATKLWDSWADDAVVADKAAGVHARHDRVRGIEHRGPWFRVDGPLNLPRSPQAHPLLVQAGSSEDGKEFAARWAEAVFTAQPTLAESQAFYADIKRRAVAAGRDPDHVVVLPGIVPVIGDTEREARELDAELDRLIAPRYALAQLAQTLRVDPAVLDLDAPLPADLPGEDEIEGAKSRYTLIVDWARRDNLTVRQLIGKLGGGRGHRTFAGTPLQIADTIQHYFDNGAADGFNIMPAVLPSGIEAFAAKVVPLLQERGLFRTEYDGTTLREHYGLPRPADRFALV</sequence>
<gene>
    <name evidence="7" type="primary">ssuD_4</name>
    <name evidence="7" type="ORF">Ade02nite_69260</name>
</gene>
<evidence type="ECO:0000256" key="5">
    <source>
        <dbReference type="ARBA" id="ARBA00033748"/>
    </source>
</evidence>
<reference evidence="7 8" key="1">
    <citation type="submission" date="2021-01" db="EMBL/GenBank/DDBJ databases">
        <title>Whole genome shotgun sequence of Actinoplanes deccanensis NBRC 13994.</title>
        <authorList>
            <person name="Komaki H."/>
            <person name="Tamura T."/>
        </authorList>
    </citation>
    <scope>NUCLEOTIDE SEQUENCE [LARGE SCALE GENOMIC DNA]</scope>
    <source>
        <strain evidence="7 8">NBRC 13994</strain>
    </source>
</reference>
<keyword evidence="8" id="KW-1185">Reference proteome</keyword>
<dbReference type="Pfam" id="PF00296">
    <property type="entry name" value="Bac_luciferase"/>
    <property type="match status" value="1"/>
</dbReference>
<dbReference type="PANTHER" id="PTHR30011:SF16">
    <property type="entry name" value="C2H2 FINGER DOMAIN TRANSCRIPTION FACTOR (EUROFUNG)-RELATED"/>
    <property type="match status" value="1"/>
</dbReference>
<organism evidence="7 8">
    <name type="scientific">Paractinoplanes deccanensis</name>
    <dbReference type="NCBI Taxonomy" id="113561"/>
    <lineage>
        <taxon>Bacteria</taxon>
        <taxon>Bacillati</taxon>
        <taxon>Actinomycetota</taxon>
        <taxon>Actinomycetes</taxon>
        <taxon>Micromonosporales</taxon>
        <taxon>Micromonosporaceae</taxon>
        <taxon>Paractinoplanes</taxon>
    </lineage>
</organism>
<dbReference type="EMBL" id="BOMI01000144">
    <property type="protein sequence ID" value="GID78285.1"/>
    <property type="molecule type" value="Genomic_DNA"/>
</dbReference>
<dbReference type="Gene3D" id="3.20.20.30">
    <property type="entry name" value="Luciferase-like domain"/>
    <property type="match status" value="1"/>
</dbReference>
<dbReference type="InterPro" id="IPR016215">
    <property type="entry name" value="NTA_MOA"/>
</dbReference>
<comment type="caution">
    <text evidence="7">The sequence shown here is derived from an EMBL/GenBank/DDBJ whole genome shotgun (WGS) entry which is preliminary data.</text>
</comment>
<name>A0ABQ3YES0_9ACTN</name>
<evidence type="ECO:0000313" key="8">
    <source>
        <dbReference type="Proteomes" id="UP000609879"/>
    </source>
</evidence>
<keyword evidence="3" id="KW-0560">Oxidoreductase</keyword>
<dbReference type="PIRSF" id="PIRSF000337">
    <property type="entry name" value="NTA_MOA"/>
    <property type="match status" value="1"/>
</dbReference>
<dbReference type="InterPro" id="IPR036661">
    <property type="entry name" value="Luciferase-like_sf"/>
</dbReference>
<evidence type="ECO:0000256" key="1">
    <source>
        <dbReference type="ARBA" id="ARBA00022630"/>
    </source>
</evidence>
<dbReference type="InterPro" id="IPR011251">
    <property type="entry name" value="Luciferase-like_dom"/>
</dbReference>
<evidence type="ECO:0000256" key="4">
    <source>
        <dbReference type="ARBA" id="ARBA00023033"/>
    </source>
</evidence>
<evidence type="ECO:0000256" key="3">
    <source>
        <dbReference type="ARBA" id="ARBA00023002"/>
    </source>
</evidence>
<dbReference type="SUPFAM" id="SSF51679">
    <property type="entry name" value="Bacterial luciferase-like"/>
    <property type="match status" value="1"/>
</dbReference>
<keyword evidence="4 7" id="KW-0503">Monooxygenase</keyword>
<protein>
    <submittedName>
        <fullName evidence="7">Monooxygenase</fullName>
    </submittedName>
</protein>
<dbReference type="NCBIfam" id="TIGR03860">
    <property type="entry name" value="FMN_nitrolo"/>
    <property type="match status" value="1"/>
</dbReference>
<dbReference type="GO" id="GO:0004497">
    <property type="term" value="F:monooxygenase activity"/>
    <property type="evidence" value="ECO:0007669"/>
    <property type="project" value="UniProtKB-KW"/>
</dbReference>
<evidence type="ECO:0000259" key="6">
    <source>
        <dbReference type="Pfam" id="PF00296"/>
    </source>
</evidence>
<dbReference type="PANTHER" id="PTHR30011">
    <property type="entry name" value="ALKANESULFONATE MONOOXYGENASE-RELATED"/>
    <property type="match status" value="1"/>
</dbReference>
<dbReference type="InterPro" id="IPR051260">
    <property type="entry name" value="Diverse_substr_monoxygenases"/>
</dbReference>
<keyword evidence="1" id="KW-0285">Flavoprotein</keyword>
<evidence type="ECO:0000313" key="7">
    <source>
        <dbReference type="EMBL" id="GID78285.1"/>
    </source>
</evidence>
<keyword evidence="2" id="KW-0288">FMN</keyword>
<comment type="similarity">
    <text evidence="5">Belongs to the NtaA/SnaA/DszA monooxygenase family.</text>
</comment>
<dbReference type="Proteomes" id="UP000609879">
    <property type="component" value="Unassembled WGS sequence"/>
</dbReference>
<accession>A0ABQ3YES0</accession>
<feature type="domain" description="Luciferase-like" evidence="6">
    <location>
        <begin position="21"/>
        <end position="379"/>
    </location>
</feature>
<dbReference type="CDD" id="cd01095">
    <property type="entry name" value="Nitrilotriacetate_monoxgenase"/>
    <property type="match status" value="1"/>
</dbReference>